<feature type="domain" description="Metallo-beta-lactamase" evidence="1">
    <location>
        <begin position="20"/>
        <end position="207"/>
    </location>
</feature>
<dbReference type="InterPro" id="IPR052926">
    <property type="entry name" value="Metallo-beta-lactamase_dom"/>
</dbReference>
<dbReference type="InterPro" id="IPR001279">
    <property type="entry name" value="Metallo-B-lactamas"/>
</dbReference>
<dbReference type="eggNOG" id="COG1237">
    <property type="taxonomic scope" value="Bacteria"/>
</dbReference>
<gene>
    <name evidence="2" type="ORF">SYN_01177</name>
</gene>
<dbReference type="KEGG" id="sat:SYN_01177"/>
<organism evidence="2 3">
    <name type="scientific">Syntrophus aciditrophicus (strain SB)</name>
    <dbReference type="NCBI Taxonomy" id="56780"/>
    <lineage>
        <taxon>Bacteria</taxon>
        <taxon>Pseudomonadati</taxon>
        <taxon>Thermodesulfobacteriota</taxon>
        <taxon>Syntrophia</taxon>
        <taxon>Syntrophales</taxon>
        <taxon>Syntrophaceae</taxon>
        <taxon>Syntrophus</taxon>
    </lineage>
</organism>
<evidence type="ECO:0000313" key="2">
    <source>
        <dbReference type="EMBL" id="ABC78418.1"/>
    </source>
</evidence>
<dbReference type="AlphaFoldDB" id="Q2LWF4"/>
<dbReference type="InParanoid" id="Q2LWF4"/>
<proteinExistence type="predicted"/>
<dbReference type="Pfam" id="PF00753">
    <property type="entry name" value="Lactamase_B"/>
    <property type="match status" value="1"/>
</dbReference>
<evidence type="ECO:0000259" key="1">
    <source>
        <dbReference type="SMART" id="SM00849"/>
    </source>
</evidence>
<dbReference type="RefSeq" id="WP_011418437.1">
    <property type="nucleotide sequence ID" value="NC_007759.1"/>
</dbReference>
<dbReference type="InterPro" id="IPR041712">
    <property type="entry name" value="DHPS-like_MBL-fold"/>
</dbReference>
<dbReference type="Gene3D" id="3.60.15.10">
    <property type="entry name" value="Ribonuclease Z/Hydroxyacylglutathione hydrolase-like"/>
    <property type="match status" value="1"/>
</dbReference>
<dbReference type="InterPro" id="IPR036866">
    <property type="entry name" value="RibonucZ/Hydroxyglut_hydro"/>
</dbReference>
<dbReference type="SMART" id="SM00849">
    <property type="entry name" value="Lactamase_B"/>
    <property type="match status" value="1"/>
</dbReference>
<accession>Q2LWF4</accession>
<dbReference type="PANTHER" id="PTHR13754:SF13">
    <property type="entry name" value="METALLO-BETA-LACTAMASE SUPERFAMILY PROTEIN (AFU_ORTHOLOGUE AFUA_3G07630)"/>
    <property type="match status" value="1"/>
</dbReference>
<evidence type="ECO:0000313" key="3">
    <source>
        <dbReference type="Proteomes" id="UP000001933"/>
    </source>
</evidence>
<dbReference type="STRING" id="56780.SYN_01177"/>
<dbReference type="OrthoDB" id="9803916at2"/>
<protein>
    <submittedName>
        <fullName evidence="2">Metallo-beta-lactamase superfamily protein</fullName>
    </submittedName>
</protein>
<keyword evidence="3" id="KW-1185">Reference proteome</keyword>
<dbReference type="SUPFAM" id="SSF56281">
    <property type="entry name" value="Metallo-hydrolase/oxidoreductase"/>
    <property type="match status" value="1"/>
</dbReference>
<reference evidence="2 3" key="1">
    <citation type="journal article" date="2007" name="Proc. Natl. Acad. Sci. U.S.A.">
        <title>The genome of Syntrophus aciditrophicus: life at the thermodynamic limit of microbial growth.</title>
        <authorList>
            <person name="McInerney M.J."/>
            <person name="Rohlin L."/>
            <person name="Mouttaki H."/>
            <person name="Kim U."/>
            <person name="Krupp R.S."/>
            <person name="Rios-Hernandez L."/>
            <person name="Sieber J."/>
            <person name="Struchtemeyer C.G."/>
            <person name="Bhattacharyya A."/>
            <person name="Campbell J.W."/>
            <person name="Gunsalus R.P."/>
        </authorList>
    </citation>
    <scope>NUCLEOTIDE SEQUENCE [LARGE SCALE GENOMIC DNA]</scope>
    <source>
        <strain evidence="2 3">SB</strain>
    </source>
</reference>
<dbReference type="HOGENOM" id="CLU_036012_1_0_7"/>
<dbReference type="Proteomes" id="UP000001933">
    <property type="component" value="Chromosome"/>
</dbReference>
<dbReference type="PANTHER" id="PTHR13754">
    <property type="entry name" value="METALLO-BETA-LACTAMASE SUPERFAMILY PROTEIN"/>
    <property type="match status" value="1"/>
</dbReference>
<dbReference type="CDD" id="cd07713">
    <property type="entry name" value="DHPS-like_MBL-fold"/>
    <property type="match status" value="1"/>
</dbReference>
<sequence>MQIRIVATGSTPRERREKRWGLSFLIGESVLLDTFGLSDLFWENLCSMAEDVSRIRHVVLSHEHWDHVSGLEKFAEQRPAATVYICPHTEPSVKAWIGGMKLPVVEVDDWLEIEKDVFLSGELAGSWNGNPLWEQFLVIREQSRLSVLTGCAHPGLFPILQHVRNRFAEPLTLLMGGFHLMNSPEEEIAAAIDALLMFGVSRVAPTHCTGEPAVRLLREAFVNRFLTVEEGGVIDTAEEV</sequence>
<dbReference type="EMBL" id="CP000252">
    <property type="protein sequence ID" value="ABC78418.1"/>
    <property type="molecule type" value="Genomic_DNA"/>
</dbReference>
<dbReference type="GO" id="GO:0016740">
    <property type="term" value="F:transferase activity"/>
    <property type="evidence" value="ECO:0007669"/>
    <property type="project" value="TreeGrafter"/>
</dbReference>
<name>Q2LWF4_SYNAS</name>